<proteinExistence type="predicted"/>
<evidence type="ECO:0000313" key="2">
    <source>
        <dbReference type="Proteomes" id="UP001379533"/>
    </source>
</evidence>
<keyword evidence="2" id="KW-1185">Reference proteome</keyword>
<evidence type="ECO:0000313" key="1">
    <source>
        <dbReference type="EMBL" id="WXA98041.1"/>
    </source>
</evidence>
<dbReference type="RefSeq" id="WP_394848658.1">
    <property type="nucleotide sequence ID" value="NZ_CP089982.1"/>
</dbReference>
<evidence type="ECO:0008006" key="3">
    <source>
        <dbReference type="Google" id="ProtNLM"/>
    </source>
</evidence>
<name>A0ABZ2KH87_9BACT</name>
<dbReference type="Proteomes" id="UP001379533">
    <property type="component" value="Chromosome"/>
</dbReference>
<dbReference type="EMBL" id="CP089982">
    <property type="protein sequence ID" value="WXA98041.1"/>
    <property type="molecule type" value="Genomic_DNA"/>
</dbReference>
<sequence length="152" mass="16810">MNEPHPTALQLLERHLATLTTQPEIWYSLFADDAVVAFPYAAGTTFPPRLNGKSAIVGHYEQAARCSRGESACRTHRPLSRIHRRHRADRPRYLRWPQGKGVSVRRTGTRGGPGITRFAWGEAAELPAVEAITGERPRSLSAFVAALARSSL</sequence>
<accession>A0ABZ2KH87</accession>
<reference evidence="1 2" key="1">
    <citation type="submission" date="2021-12" db="EMBL/GenBank/DDBJ databases">
        <title>Discovery of the Pendulisporaceae a myxobacterial family with distinct sporulation behavior and unique specialized metabolism.</title>
        <authorList>
            <person name="Garcia R."/>
            <person name="Popoff A."/>
            <person name="Bader C.D."/>
            <person name="Loehr J."/>
            <person name="Walesch S."/>
            <person name="Walt C."/>
            <person name="Boldt J."/>
            <person name="Bunk B."/>
            <person name="Haeckl F.J.F.P.J."/>
            <person name="Gunesch A.P."/>
            <person name="Birkelbach J."/>
            <person name="Nuebel U."/>
            <person name="Pietschmann T."/>
            <person name="Bach T."/>
            <person name="Mueller R."/>
        </authorList>
    </citation>
    <scope>NUCLEOTIDE SEQUENCE [LARGE SCALE GENOMIC DNA]</scope>
    <source>
        <strain evidence="1 2">MSr12523</strain>
    </source>
</reference>
<dbReference type="InterPro" id="IPR032710">
    <property type="entry name" value="NTF2-like_dom_sf"/>
</dbReference>
<protein>
    <recommendedName>
        <fullName evidence="3">SnoaL-like domain-containing protein</fullName>
    </recommendedName>
</protein>
<gene>
    <name evidence="1" type="ORF">LZC95_14515</name>
</gene>
<dbReference type="Gene3D" id="3.10.450.50">
    <property type="match status" value="1"/>
</dbReference>
<organism evidence="1 2">
    <name type="scientific">Pendulispora brunnea</name>
    <dbReference type="NCBI Taxonomy" id="2905690"/>
    <lineage>
        <taxon>Bacteria</taxon>
        <taxon>Pseudomonadati</taxon>
        <taxon>Myxococcota</taxon>
        <taxon>Myxococcia</taxon>
        <taxon>Myxococcales</taxon>
        <taxon>Sorangiineae</taxon>
        <taxon>Pendulisporaceae</taxon>
        <taxon>Pendulispora</taxon>
    </lineage>
</organism>
<dbReference type="SUPFAM" id="SSF54427">
    <property type="entry name" value="NTF2-like"/>
    <property type="match status" value="1"/>
</dbReference>